<dbReference type="EMBL" id="MFYX01000113">
    <property type="protein sequence ID" value="OGK02066.1"/>
    <property type="molecule type" value="Genomic_DNA"/>
</dbReference>
<dbReference type="AlphaFoldDB" id="A0A1F7F6E0"/>
<comment type="caution">
    <text evidence="2">The sequence shown here is derived from an EMBL/GenBank/DDBJ whole genome shotgun (WGS) entry which is preliminary data.</text>
</comment>
<gene>
    <name evidence="2" type="ORF">A2519_18775</name>
</gene>
<sequence>MKSRNVSSIAETRTVFVDLKWIKGILFGILFMFIVPLALSCSKETSGTFNPADHYLKIEELRAAKPLDLHKIESIYTTQLAPRYHTAYPAIHASILEAMRKGEAGENVRVQSQTISKELQKIFYRELAASLSALEAEADPAMYAQELERAKSAYACLKPLSKRRSEWLKNGTAFDDLFASAFSTLASMPGKETVKKTCDRIILLFRDIFIYSVFYELFGIETSRGTDNITCEEKMAEARIFLESALPFCRQQQFCVPLATAFHKDYRDLDIEKTREDLFAAFPGLDTHAVLKASGK</sequence>
<evidence type="ECO:0000313" key="3">
    <source>
        <dbReference type="Proteomes" id="UP000179243"/>
    </source>
</evidence>
<name>A0A1F7F6E0_UNCRA</name>
<feature type="transmembrane region" description="Helical" evidence="1">
    <location>
        <begin position="21"/>
        <end position="39"/>
    </location>
</feature>
<keyword evidence="1" id="KW-1133">Transmembrane helix</keyword>
<keyword evidence="1" id="KW-0812">Transmembrane</keyword>
<dbReference type="Proteomes" id="UP000179243">
    <property type="component" value="Unassembled WGS sequence"/>
</dbReference>
<evidence type="ECO:0000256" key="1">
    <source>
        <dbReference type="SAM" id="Phobius"/>
    </source>
</evidence>
<accession>A0A1F7F6E0</accession>
<evidence type="ECO:0000313" key="2">
    <source>
        <dbReference type="EMBL" id="OGK02066.1"/>
    </source>
</evidence>
<protein>
    <submittedName>
        <fullName evidence="2">Uncharacterized protein</fullName>
    </submittedName>
</protein>
<organism evidence="2 3">
    <name type="scientific">Candidatus Raymondbacteria bacterium RIFOXYD12_FULL_49_13</name>
    <dbReference type="NCBI Taxonomy" id="1817890"/>
    <lineage>
        <taxon>Bacteria</taxon>
        <taxon>Raymondiibacteriota</taxon>
    </lineage>
</organism>
<reference evidence="2 3" key="1">
    <citation type="journal article" date="2016" name="Nat. Commun.">
        <title>Thousands of microbial genomes shed light on interconnected biogeochemical processes in an aquifer system.</title>
        <authorList>
            <person name="Anantharaman K."/>
            <person name="Brown C.T."/>
            <person name="Hug L.A."/>
            <person name="Sharon I."/>
            <person name="Castelle C.J."/>
            <person name="Probst A.J."/>
            <person name="Thomas B.C."/>
            <person name="Singh A."/>
            <person name="Wilkins M.J."/>
            <person name="Karaoz U."/>
            <person name="Brodie E.L."/>
            <person name="Williams K.H."/>
            <person name="Hubbard S.S."/>
            <person name="Banfield J.F."/>
        </authorList>
    </citation>
    <scope>NUCLEOTIDE SEQUENCE [LARGE SCALE GENOMIC DNA]</scope>
</reference>
<proteinExistence type="predicted"/>
<keyword evidence="1" id="KW-0472">Membrane</keyword>